<gene>
    <name evidence="1" type="ORF">D641_0103575</name>
</gene>
<reference evidence="1 2" key="1">
    <citation type="journal article" date="2013" name="Genome Announc.">
        <title>Draft genome sequence of an Actinobacterium, Brachybacterium muris strain UCD-AY4.</title>
        <authorList>
            <person name="Lo J.R."/>
            <person name="Lang J.M."/>
            <person name="Darling A.E."/>
            <person name="Eisen J.A."/>
            <person name="Coil D.A."/>
        </authorList>
    </citation>
    <scope>NUCLEOTIDE SEQUENCE [LARGE SCALE GENOMIC DNA]</scope>
    <source>
        <strain evidence="1 2">UCD-AY4</strain>
    </source>
</reference>
<dbReference type="Proteomes" id="UP000019754">
    <property type="component" value="Unassembled WGS sequence"/>
</dbReference>
<dbReference type="AlphaFoldDB" id="A0A022KZ85"/>
<accession>A0A022KZ85</accession>
<dbReference type="HOGENOM" id="CLU_1812096_0_0_11"/>
<protein>
    <submittedName>
        <fullName evidence="1">Uncharacterized protein</fullName>
    </submittedName>
</protein>
<evidence type="ECO:0000313" key="1">
    <source>
        <dbReference type="EMBL" id="EYT50564.1"/>
    </source>
</evidence>
<organism evidence="1 2">
    <name type="scientific">Brachybacterium muris UCD-AY4</name>
    <dbReference type="NCBI Taxonomy" id="1249481"/>
    <lineage>
        <taxon>Bacteria</taxon>
        <taxon>Bacillati</taxon>
        <taxon>Actinomycetota</taxon>
        <taxon>Actinomycetes</taxon>
        <taxon>Micrococcales</taxon>
        <taxon>Dermabacteraceae</taxon>
        <taxon>Brachybacterium</taxon>
    </lineage>
</organism>
<name>A0A022KZ85_9MICO</name>
<sequence>MGPAPLPVLIAQQVLAHQCCQVIDIATHADPQGAAGEHARPGQMQVHGPVPGQHLRQMIEGVLHGSARELRCEGEGEVPLIRVAPVQCPASTVAHGIEGRVEMLDSVGRGADRAEHAHRHILAPQNRSGCGVGSIHHAEALP</sequence>
<dbReference type="STRING" id="1249481.D641_0103575"/>
<evidence type="ECO:0000313" key="2">
    <source>
        <dbReference type="Proteomes" id="UP000019754"/>
    </source>
</evidence>
<comment type="caution">
    <text evidence="1">The sequence shown here is derived from an EMBL/GenBank/DDBJ whole genome shotgun (WGS) entry which is preliminary data.</text>
</comment>
<proteinExistence type="predicted"/>
<dbReference type="EMBL" id="AORC01000004">
    <property type="protein sequence ID" value="EYT50564.1"/>
    <property type="molecule type" value="Genomic_DNA"/>
</dbReference>
<keyword evidence="2" id="KW-1185">Reference proteome</keyword>